<organism evidence="1 2">
    <name type="scientific">Psychroserpens algicola</name>
    <dbReference type="NCBI Taxonomy" id="1719034"/>
    <lineage>
        <taxon>Bacteria</taxon>
        <taxon>Pseudomonadati</taxon>
        <taxon>Bacteroidota</taxon>
        <taxon>Flavobacteriia</taxon>
        <taxon>Flavobacteriales</taxon>
        <taxon>Flavobacteriaceae</taxon>
        <taxon>Psychroserpens</taxon>
    </lineage>
</organism>
<protein>
    <submittedName>
        <fullName evidence="1">Uncharacterized protein</fullName>
    </submittedName>
</protein>
<proteinExistence type="predicted"/>
<dbReference type="RefSeq" id="WP_248412343.1">
    <property type="nucleotide sequence ID" value="NZ_JALPQF010000004.1"/>
</dbReference>
<accession>A0ABT0H8I5</accession>
<comment type="caution">
    <text evidence="1">The sequence shown here is derived from an EMBL/GenBank/DDBJ whole genome shotgun (WGS) entry which is preliminary data.</text>
</comment>
<sequence length="276" mass="32223">MSAVRYKKIFEIKITHAYFSTLIPEDLNILFGPITQDIIRRFDIQVKRTLSNCSFYMNSESSIIDFINHLDSELTQNYFDFYIEIKSPYFYNYTQINLDTQQSVLYESRSAENTFTETSVVLNPIRHHLSSTDKFAEVNIYFQDIIDAVDAEFVIAFESRATYWQYLIIDRSDFHLKQPHIKSDQDITFQPPKLVTTQHGVQAFEMISEVPLKLSQQHHYTFSLYDVITDNFESPNESSQGLKKIINSLPGANANLITLKEENGKQKFLSPIYIYI</sequence>
<gene>
    <name evidence="1" type="ORF">MUY34_05970</name>
</gene>
<keyword evidence="2" id="KW-1185">Reference proteome</keyword>
<dbReference type="EMBL" id="JALPQF010000004">
    <property type="protein sequence ID" value="MCK8480160.1"/>
    <property type="molecule type" value="Genomic_DNA"/>
</dbReference>
<evidence type="ECO:0000313" key="1">
    <source>
        <dbReference type="EMBL" id="MCK8480160.1"/>
    </source>
</evidence>
<evidence type="ECO:0000313" key="2">
    <source>
        <dbReference type="Proteomes" id="UP001203687"/>
    </source>
</evidence>
<reference evidence="1" key="1">
    <citation type="submission" date="2022-04" db="EMBL/GenBank/DDBJ databases">
        <authorList>
            <person name="Ren T."/>
        </authorList>
    </citation>
    <scope>NUCLEOTIDE SEQUENCE</scope>
    <source>
        <strain evidence="1">F63249</strain>
    </source>
</reference>
<dbReference type="Proteomes" id="UP001203687">
    <property type="component" value="Unassembled WGS sequence"/>
</dbReference>
<name>A0ABT0H8I5_9FLAO</name>